<reference evidence="3 4" key="1">
    <citation type="journal article" date="2021" name="Hortic Res">
        <title>The domestication of Cucurbita argyrosperma as revealed by the genome of its wild relative.</title>
        <authorList>
            <person name="Barrera-Redondo J."/>
            <person name="Sanchez-de la Vega G."/>
            <person name="Aguirre-Liguori J.A."/>
            <person name="Castellanos-Morales G."/>
            <person name="Gutierrez-Guerrero Y.T."/>
            <person name="Aguirre-Dugua X."/>
            <person name="Aguirre-Planter E."/>
            <person name="Tenaillon M.I."/>
            <person name="Lira-Saade R."/>
            <person name="Eguiarte L.E."/>
        </authorList>
    </citation>
    <scope>NUCLEOTIDE SEQUENCE [LARGE SCALE GENOMIC DNA]</scope>
    <source>
        <strain evidence="3">JBR-2021</strain>
    </source>
</reference>
<organism evidence="3 4">
    <name type="scientific">Cucurbita argyrosperma subsp. sororia</name>
    <dbReference type="NCBI Taxonomy" id="37648"/>
    <lineage>
        <taxon>Eukaryota</taxon>
        <taxon>Viridiplantae</taxon>
        <taxon>Streptophyta</taxon>
        <taxon>Embryophyta</taxon>
        <taxon>Tracheophyta</taxon>
        <taxon>Spermatophyta</taxon>
        <taxon>Magnoliopsida</taxon>
        <taxon>eudicotyledons</taxon>
        <taxon>Gunneridae</taxon>
        <taxon>Pentapetalae</taxon>
        <taxon>rosids</taxon>
        <taxon>fabids</taxon>
        <taxon>Cucurbitales</taxon>
        <taxon>Cucurbitaceae</taxon>
        <taxon>Cucurbiteae</taxon>
        <taxon>Cucurbita</taxon>
    </lineage>
</organism>
<sequence length="72" mass="7918">MANGRRRREPMKEAAKLNAVRSGVVVIGALAFGYLSLHLVFKPYLEKAQGSLQHPNSEPSTIPKDAISNRDD</sequence>
<keyword evidence="2" id="KW-0812">Transmembrane</keyword>
<dbReference type="PANTHER" id="PTHR33982:SF4">
    <property type="entry name" value="TRANSMEMBRANE PROTEIN"/>
    <property type="match status" value="1"/>
</dbReference>
<feature type="non-terminal residue" evidence="3">
    <location>
        <position position="1"/>
    </location>
</feature>
<feature type="region of interest" description="Disordered" evidence="1">
    <location>
        <begin position="50"/>
        <end position="72"/>
    </location>
</feature>
<keyword evidence="4" id="KW-1185">Reference proteome</keyword>
<feature type="transmembrane region" description="Helical" evidence="2">
    <location>
        <begin position="20"/>
        <end position="41"/>
    </location>
</feature>
<evidence type="ECO:0000256" key="1">
    <source>
        <dbReference type="SAM" id="MobiDB-lite"/>
    </source>
</evidence>
<keyword evidence="2" id="KW-1133">Transmembrane helix</keyword>
<protein>
    <submittedName>
        <fullName evidence="3">Uncharacterized protein</fullName>
    </submittedName>
</protein>
<dbReference type="PANTHER" id="PTHR33982">
    <property type="entry name" value="OUTER ENVELOPE MEMBRANE PROTEIN 7-RELATED"/>
    <property type="match status" value="1"/>
</dbReference>
<name>A0AAV6MJB0_9ROSI</name>
<feature type="compositionally biased region" description="Polar residues" evidence="1">
    <location>
        <begin position="50"/>
        <end position="60"/>
    </location>
</feature>
<accession>A0AAV6MJB0</accession>
<gene>
    <name evidence="3" type="ORF">SDJN03_22281</name>
</gene>
<proteinExistence type="predicted"/>
<evidence type="ECO:0000256" key="2">
    <source>
        <dbReference type="SAM" id="Phobius"/>
    </source>
</evidence>
<dbReference type="Proteomes" id="UP000685013">
    <property type="component" value="Chromosome 14"/>
</dbReference>
<evidence type="ECO:0000313" key="3">
    <source>
        <dbReference type="EMBL" id="KAG6582279.1"/>
    </source>
</evidence>
<dbReference type="InterPro" id="IPR038944">
    <property type="entry name" value="OEP7-like"/>
</dbReference>
<comment type="caution">
    <text evidence="3">The sequence shown here is derived from an EMBL/GenBank/DDBJ whole genome shotgun (WGS) entry which is preliminary data.</text>
</comment>
<dbReference type="EMBL" id="JAGKQH010000014">
    <property type="protein sequence ID" value="KAG6582279.1"/>
    <property type="molecule type" value="Genomic_DNA"/>
</dbReference>
<keyword evidence="2" id="KW-0472">Membrane</keyword>
<dbReference type="AlphaFoldDB" id="A0AAV6MJB0"/>
<evidence type="ECO:0000313" key="4">
    <source>
        <dbReference type="Proteomes" id="UP000685013"/>
    </source>
</evidence>